<reference evidence="1 2" key="1">
    <citation type="submission" date="2020-03" db="EMBL/GenBank/DDBJ databases">
        <title>Roseomonas selenitidurans sp. nov. isolated from soil.</title>
        <authorList>
            <person name="Liu H."/>
        </authorList>
    </citation>
    <scope>NUCLEOTIDE SEQUENCE [LARGE SCALE GENOMIC DNA]</scope>
    <source>
        <strain evidence="1 2">JCM 15073</strain>
    </source>
</reference>
<dbReference type="RefSeq" id="WP_168051101.1">
    <property type="nucleotide sequence ID" value="NZ_JAATJR010000005.1"/>
</dbReference>
<evidence type="ECO:0008006" key="3">
    <source>
        <dbReference type="Google" id="ProtNLM"/>
    </source>
</evidence>
<accession>A0ABX1F2I2</accession>
<organism evidence="1 2">
    <name type="scientific">Falsiroseomonas frigidaquae</name>
    <dbReference type="NCBI Taxonomy" id="487318"/>
    <lineage>
        <taxon>Bacteria</taxon>
        <taxon>Pseudomonadati</taxon>
        <taxon>Pseudomonadota</taxon>
        <taxon>Alphaproteobacteria</taxon>
        <taxon>Acetobacterales</taxon>
        <taxon>Roseomonadaceae</taxon>
        <taxon>Falsiroseomonas</taxon>
    </lineage>
</organism>
<proteinExistence type="predicted"/>
<comment type="caution">
    <text evidence="1">The sequence shown here is derived from an EMBL/GenBank/DDBJ whole genome shotgun (WGS) entry which is preliminary data.</text>
</comment>
<name>A0ABX1F2I2_9PROT</name>
<dbReference type="EMBL" id="JAAVTX010000005">
    <property type="protein sequence ID" value="NKE46571.1"/>
    <property type="molecule type" value="Genomic_DNA"/>
</dbReference>
<keyword evidence="2" id="KW-1185">Reference proteome</keyword>
<sequence>MTERQIWVVWGGVFTDTNFTVLEKGTEELHGPYHDEATANRAWQDHMRRKVDIATHRLFVMLATPTKAA</sequence>
<evidence type="ECO:0000313" key="1">
    <source>
        <dbReference type="EMBL" id="NKE46571.1"/>
    </source>
</evidence>
<dbReference type="Proteomes" id="UP000765160">
    <property type="component" value="Unassembled WGS sequence"/>
</dbReference>
<gene>
    <name evidence="1" type="ORF">HB662_17450</name>
</gene>
<dbReference type="Gene3D" id="3.30.70.2400">
    <property type="entry name" value="Uncharacterised protein PF13773, DUF4170"/>
    <property type="match status" value="1"/>
</dbReference>
<dbReference type="Pfam" id="PF13773">
    <property type="entry name" value="DUF4170"/>
    <property type="match status" value="1"/>
</dbReference>
<protein>
    <recommendedName>
        <fullName evidence="3">DUF4170 domain-containing protein</fullName>
    </recommendedName>
</protein>
<dbReference type="InterPro" id="IPR025226">
    <property type="entry name" value="DUF4170"/>
</dbReference>
<evidence type="ECO:0000313" key="2">
    <source>
        <dbReference type="Proteomes" id="UP000765160"/>
    </source>
</evidence>